<dbReference type="InterPro" id="IPR017441">
    <property type="entry name" value="Protein_kinase_ATP_BS"/>
</dbReference>
<dbReference type="Gene3D" id="3.30.200.20">
    <property type="entry name" value="Phosphorylase Kinase, domain 1"/>
    <property type="match status" value="1"/>
</dbReference>
<dbReference type="CDD" id="cd05040">
    <property type="entry name" value="PTKc_Ack_like"/>
    <property type="match status" value="1"/>
</dbReference>
<evidence type="ECO:0000313" key="23">
    <source>
        <dbReference type="Proteomes" id="UP000007635"/>
    </source>
</evidence>
<dbReference type="STRING" id="69293.ENSGACP00000025654"/>
<dbReference type="InterPro" id="IPR015116">
    <property type="entry name" value="Cdc42-bd-like"/>
</dbReference>
<comment type="catalytic activity">
    <reaction evidence="15">
        <text>L-threonyl-[protein] + ATP = O-phospho-L-threonyl-[protein] + ADP + H(+)</text>
        <dbReference type="Rhea" id="RHEA:46608"/>
        <dbReference type="Rhea" id="RHEA-COMP:11060"/>
        <dbReference type="Rhea" id="RHEA-COMP:11605"/>
        <dbReference type="ChEBI" id="CHEBI:15378"/>
        <dbReference type="ChEBI" id="CHEBI:30013"/>
        <dbReference type="ChEBI" id="CHEBI:30616"/>
        <dbReference type="ChEBI" id="CHEBI:61977"/>
        <dbReference type="ChEBI" id="CHEBI:456216"/>
        <dbReference type="EC" id="2.7.11.1"/>
    </reaction>
</comment>
<evidence type="ECO:0000256" key="10">
    <source>
        <dbReference type="ARBA" id="ARBA00022777"/>
    </source>
</evidence>
<comment type="subcellular location">
    <subcellularLocation>
        <location evidence="2">Cytoplasmic vesicle</location>
        <location evidence="2">Clathrin-coated vesicle</location>
    </subcellularLocation>
</comment>
<evidence type="ECO:0000256" key="12">
    <source>
        <dbReference type="ARBA" id="ARBA00022842"/>
    </source>
</evidence>
<organism evidence="22 23">
    <name type="scientific">Gasterosteus aculeatus aculeatus</name>
    <name type="common">three-spined stickleback</name>
    <dbReference type="NCBI Taxonomy" id="481459"/>
    <lineage>
        <taxon>Eukaryota</taxon>
        <taxon>Metazoa</taxon>
        <taxon>Chordata</taxon>
        <taxon>Craniata</taxon>
        <taxon>Vertebrata</taxon>
        <taxon>Euteleostomi</taxon>
        <taxon>Actinopterygii</taxon>
        <taxon>Neopterygii</taxon>
        <taxon>Teleostei</taxon>
        <taxon>Neoteleostei</taxon>
        <taxon>Acanthomorphata</taxon>
        <taxon>Eupercaria</taxon>
        <taxon>Perciformes</taxon>
        <taxon>Cottioidei</taxon>
        <taxon>Gasterosteales</taxon>
        <taxon>Gasterosteidae</taxon>
        <taxon>Gasterosteus</taxon>
    </lineage>
</organism>
<dbReference type="InterPro" id="IPR020635">
    <property type="entry name" value="Tyr_kinase_cat_dom"/>
</dbReference>
<evidence type="ECO:0000256" key="9">
    <source>
        <dbReference type="ARBA" id="ARBA00022741"/>
    </source>
</evidence>
<evidence type="ECO:0000256" key="4">
    <source>
        <dbReference type="ARBA" id="ARBA00022490"/>
    </source>
</evidence>
<feature type="region of interest" description="Disordered" evidence="19">
    <location>
        <begin position="617"/>
        <end position="721"/>
    </location>
</feature>
<keyword evidence="10" id="KW-0418">Kinase</keyword>
<evidence type="ECO:0000256" key="15">
    <source>
        <dbReference type="ARBA" id="ARBA00047899"/>
    </source>
</evidence>
<keyword evidence="5" id="KW-0723">Serine/threonine-protein kinase</keyword>
<feature type="region of interest" description="Disordered" evidence="19">
    <location>
        <begin position="500"/>
        <end position="523"/>
    </location>
</feature>
<keyword evidence="3 17" id="KW-0728">SH3 domain</keyword>
<dbReference type="CTD" id="8711"/>
<evidence type="ECO:0000259" key="21">
    <source>
        <dbReference type="PROSITE" id="PS50011"/>
    </source>
</evidence>
<comment type="cofactor">
    <cofactor evidence="1">
        <name>Mg(2+)</name>
        <dbReference type="ChEBI" id="CHEBI:18420"/>
    </cofactor>
</comment>
<dbReference type="InterPro" id="IPR001245">
    <property type="entry name" value="Ser-Thr/Tyr_kinase_cat_dom"/>
</dbReference>
<keyword evidence="13" id="KW-0829">Tyrosine-protein kinase</keyword>
<dbReference type="InterPro" id="IPR000719">
    <property type="entry name" value="Prot_kinase_dom"/>
</dbReference>
<evidence type="ECO:0000259" key="20">
    <source>
        <dbReference type="PROSITE" id="PS50002"/>
    </source>
</evidence>
<feature type="compositionally biased region" description="Gly residues" evidence="19">
    <location>
        <begin position="503"/>
        <end position="519"/>
    </location>
</feature>
<dbReference type="PROSITE" id="PS50002">
    <property type="entry name" value="SH3"/>
    <property type="match status" value="1"/>
</dbReference>
<dbReference type="GO" id="GO:0046872">
    <property type="term" value="F:metal ion binding"/>
    <property type="evidence" value="ECO:0007669"/>
    <property type="project" value="UniProtKB-KW"/>
</dbReference>
<dbReference type="GO" id="GO:0004713">
    <property type="term" value="F:protein tyrosine kinase activity"/>
    <property type="evidence" value="ECO:0007669"/>
    <property type="project" value="UniProtKB-KW"/>
</dbReference>
<dbReference type="SMART" id="SM00219">
    <property type="entry name" value="TyrKc"/>
    <property type="match status" value="1"/>
</dbReference>
<reference evidence="22" key="3">
    <citation type="submission" date="2025-09" db="UniProtKB">
        <authorList>
            <consortium name="Ensembl"/>
        </authorList>
    </citation>
    <scope>IDENTIFICATION</scope>
</reference>
<dbReference type="KEGG" id="gat:120821712"/>
<keyword evidence="4" id="KW-0963">Cytoplasm</keyword>
<evidence type="ECO:0000256" key="14">
    <source>
        <dbReference type="ARBA" id="ARBA00023329"/>
    </source>
</evidence>
<dbReference type="Pfam" id="PF09027">
    <property type="entry name" value="GTPase_binding"/>
    <property type="match status" value="1"/>
</dbReference>
<evidence type="ECO:0000256" key="7">
    <source>
        <dbReference type="ARBA" id="ARBA00022707"/>
    </source>
</evidence>
<feature type="compositionally biased region" description="Pro residues" evidence="19">
    <location>
        <begin position="659"/>
        <end position="676"/>
    </location>
</feature>
<dbReference type="PROSITE" id="PS00107">
    <property type="entry name" value="PROTEIN_KINASE_ATP"/>
    <property type="match status" value="1"/>
</dbReference>
<keyword evidence="6" id="KW-0808">Transferase</keyword>
<dbReference type="GeneTree" id="ENSGT00940000166308"/>
<evidence type="ECO:0000256" key="17">
    <source>
        <dbReference type="PROSITE-ProRule" id="PRU00192"/>
    </source>
</evidence>
<reference evidence="22" key="2">
    <citation type="submission" date="2025-08" db="UniProtKB">
        <authorList>
            <consortium name="Ensembl"/>
        </authorList>
    </citation>
    <scope>IDENTIFICATION</scope>
</reference>
<dbReference type="GO" id="GO:0005524">
    <property type="term" value="F:ATP binding"/>
    <property type="evidence" value="ECO:0007669"/>
    <property type="project" value="UniProtKB-UniRule"/>
</dbReference>
<dbReference type="eggNOG" id="KOG0199">
    <property type="taxonomic scope" value="Eukaryota"/>
</dbReference>
<name>G3Q6Z4_GASAC</name>
<dbReference type="FunFam" id="1.10.510.10:FF:000080">
    <property type="entry name" value="Putative activated CDC42 kinase 1"/>
    <property type="match status" value="1"/>
</dbReference>
<dbReference type="CDD" id="cd14328">
    <property type="entry name" value="UBA_TNK1"/>
    <property type="match status" value="1"/>
</dbReference>
<dbReference type="PROSITE" id="PS00109">
    <property type="entry name" value="PROTEIN_KINASE_TYR"/>
    <property type="match status" value="1"/>
</dbReference>
<dbReference type="InParanoid" id="G3Q6Z4"/>
<dbReference type="InterPro" id="IPR050198">
    <property type="entry name" value="Non-receptor_tyrosine_kinases"/>
</dbReference>
<feature type="compositionally biased region" description="Basic and acidic residues" evidence="19">
    <location>
        <begin position="700"/>
        <end position="717"/>
    </location>
</feature>
<dbReference type="InterPro" id="IPR049587">
    <property type="entry name" value="TNK-like_SAM"/>
</dbReference>
<feature type="region of interest" description="Disordered" evidence="19">
    <location>
        <begin position="34"/>
        <end position="59"/>
    </location>
</feature>
<dbReference type="FunFam" id="3.30.200.20:FF:000107">
    <property type="entry name" value="Putative activated CDC42 kinase 1"/>
    <property type="match status" value="1"/>
</dbReference>
<protein>
    <submittedName>
        <fullName evidence="22">Tyrosine kinase, non-receptor, 1</fullName>
    </submittedName>
</protein>
<evidence type="ECO:0000256" key="1">
    <source>
        <dbReference type="ARBA" id="ARBA00001946"/>
    </source>
</evidence>
<dbReference type="PRINTS" id="PR00109">
    <property type="entry name" value="TYRKINASE"/>
</dbReference>
<dbReference type="Ensembl" id="ENSGACT00000025704.2">
    <property type="protein sequence ID" value="ENSGACP00000025654.2"/>
    <property type="gene ID" value="ENSGACG00000019408.2"/>
</dbReference>
<dbReference type="OMA" id="IMMNLEH"/>
<keyword evidence="23" id="KW-1185">Reference proteome</keyword>
<dbReference type="InterPro" id="IPR011009">
    <property type="entry name" value="Kinase-like_dom_sf"/>
</dbReference>
<evidence type="ECO:0000256" key="8">
    <source>
        <dbReference type="ARBA" id="ARBA00022723"/>
    </source>
</evidence>
<dbReference type="Proteomes" id="UP000007635">
    <property type="component" value="Chromosome VII"/>
</dbReference>
<sequence length="816" mass="91824">MISVTYIYAVHLITCAGLLSRKVPLSARRLGREKPGRRRCVQGGNSLPRRRRKKRNARRQVGRVMLMDQETQWLYHLLVEVQLEKFYTRVRDGLNITRIEHFNYVKESDLEQVGISKPAQRRLWEALKRYKTSSRTRQWLPKAGGGRGPDGGEQRGPAQAQAQEGVSRTLPCLIQDSELIMGEKLGSGSFGVVKRAEWHTPTGRVLPVAVKSLRSSMSRQTDTLTDFLQEVTTMQSLDHPNIIRLYGVVLTQPLKMVTELALSGSLYDILRSRQYDYPLMRLWFFASQIAAGMDYLETRRFIHRDLAARNVLLASREMVKIGDFGLMRGLNKETDHYVMSAHRRIPFAWCAPESLRVGTFSHSSDVWMFGVTMWEMFTYCEEPWFGLSGRQILWRVEREGERLEKPPDCPKELYAVMRKCWACNPTDRPSFLQLIKMVAEAKPKEGRATRDFSESRKLALAANDPVTVIEHGLELSEWRGQNQKTLAVGWFPASLAAPAATPSGGGGSGSGGSGGGGSGPVPYISTPLNGSLHHAGHGDIKPERCWGAPDNLDDSWKTGREGSNLKKMEGLSQSLESVLGAQRPRAQTVGAFRVDQQGRLLPPELMAVRNAAMQNDPRRFSEASINPPPRPPLPNLKRLNLKPPRRPAAQPGSPWPALTSPPPQQPPQQPPPPSRYPPHQGNGGSNLARMAHMARSTPQLDEHADNRERVREREKAHAQNTRESLTAQIMEAVHGVTIEEVHAALQHSDWNPVRAEQQLKLEQLYLLSLCSREDCVRILSRYQWNLQLASSHLLRWAQEERAGPGDRLSVSLERRV</sequence>
<dbReference type="AlphaFoldDB" id="G3Q6Z4"/>
<keyword evidence="11 18" id="KW-0067">ATP-binding</keyword>
<evidence type="ECO:0000256" key="19">
    <source>
        <dbReference type="SAM" id="MobiDB-lite"/>
    </source>
</evidence>
<dbReference type="CDD" id="cd09539">
    <property type="entry name" value="SAM_TNK-like"/>
    <property type="match status" value="1"/>
</dbReference>
<dbReference type="InterPro" id="IPR008266">
    <property type="entry name" value="Tyr_kinase_AS"/>
</dbReference>
<evidence type="ECO:0000256" key="13">
    <source>
        <dbReference type="ARBA" id="ARBA00023137"/>
    </source>
</evidence>
<keyword evidence="7" id="KW-0449">Lipoprotein</keyword>
<dbReference type="GO" id="GO:0030136">
    <property type="term" value="C:clathrin-coated vesicle"/>
    <property type="evidence" value="ECO:0007669"/>
    <property type="project" value="UniProtKB-SubCell"/>
</dbReference>
<feature type="compositionally biased region" description="Basic residues" evidence="19">
    <location>
        <begin position="48"/>
        <end position="59"/>
    </location>
</feature>
<dbReference type="Gene3D" id="4.10.680.10">
    <property type="entry name" value="Cdc42-like binding domain"/>
    <property type="match status" value="1"/>
</dbReference>
<feature type="domain" description="SH3" evidence="20">
    <location>
        <begin position="441"/>
        <end position="501"/>
    </location>
</feature>
<evidence type="ECO:0000256" key="3">
    <source>
        <dbReference type="ARBA" id="ARBA00022443"/>
    </source>
</evidence>
<dbReference type="PANTHER" id="PTHR24418">
    <property type="entry name" value="TYROSINE-PROTEIN KINASE"/>
    <property type="match status" value="1"/>
</dbReference>
<evidence type="ECO:0000256" key="18">
    <source>
        <dbReference type="PROSITE-ProRule" id="PRU10141"/>
    </source>
</evidence>
<dbReference type="InterPro" id="IPR055175">
    <property type="entry name" value="ACK/TNK-like_SAM"/>
</dbReference>
<evidence type="ECO:0000256" key="5">
    <source>
        <dbReference type="ARBA" id="ARBA00022527"/>
    </source>
</evidence>
<dbReference type="Pfam" id="PF07714">
    <property type="entry name" value="PK_Tyr_Ser-Thr"/>
    <property type="match status" value="1"/>
</dbReference>
<dbReference type="SUPFAM" id="SSF56112">
    <property type="entry name" value="Protein kinase-like (PK-like)"/>
    <property type="match status" value="1"/>
</dbReference>
<proteinExistence type="inferred from homology"/>
<keyword evidence="7" id="KW-0519">Myristate</keyword>
<evidence type="ECO:0000313" key="22">
    <source>
        <dbReference type="Ensembl" id="ENSGACP00000025654.2"/>
    </source>
</evidence>
<dbReference type="PROSITE" id="PS50011">
    <property type="entry name" value="PROTEIN_KINASE_DOM"/>
    <property type="match status" value="1"/>
</dbReference>
<keyword evidence="9 18" id="KW-0547">Nucleotide-binding</keyword>
<evidence type="ECO:0000256" key="6">
    <source>
        <dbReference type="ARBA" id="ARBA00022679"/>
    </source>
</evidence>
<reference evidence="22 23" key="1">
    <citation type="journal article" date="2021" name="G3 (Bethesda)">
        <title>Improved contiguity of the threespine stickleback genome using long-read sequencing.</title>
        <authorList>
            <person name="Nath S."/>
            <person name="Shaw D.E."/>
            <person name="White M.A."/>
        </authorList>
    </citation>
    <scope>NUCLEOTIDE SEQUENCE [LARGE SCALE GENOMIC DNA]</scope>
    <source>
        <strain evidence="22 23">Lake Benthic</strain>
    </source>
</reference>
<keyword evidence="12" id="KW-0460">Magnesium</keyword>
<dbReference type="GO" id="GO:0004674">
    <property type="term" value="F:protein serine/threonine kinase activity"/>
    <property type="evidence" value="ECO:0007669"/>
    <property type="project" value="UniProtKB-KW"/>
</dbReference>
<keyword evidence="14" id="KW-0968">Cytoplasmic vesicle</keyword>
<evidence type="ECO:0000256" key="16">
    <source>
        <dbReference type="ARBA" id="ARBA00060742"/>
    </source>
</evidence>
<evidence type="ECO:0000256" key="11">
    <source>
        <dbReference type="ARBA" id="ARBA00022840"/>
    </source>
</evidence>
<dbReference type="RefSeq" id="XP_040036576.1">
    <property type="nucleotide sequence ID" value="XM_040180642.1"/>
</dbReference>
<accession>G3Q6Z4</accession>
<feature type="binding site" evidence="18">
    <location>
        <position position="211"/>
    </location>
    <ligand>
        <name>ATP</name>
        <dbReference type="ChEBI" id="CHEBI:30616"/>
    </ligand>
</feature>
<keyword evidence="8" id="KW-0479">Metal-binding</keyword>
<dbReference type="Gene3D" id="1.10.510.10">
    <property type="entry name" value="Transferase(Phosphotransferase) domain 1"/>
    <property type="match status" value="1"/>
</dbReference>
<feature type="domain" description="Protein kinase" evidence="21">
    <location>
        <begin position="179"/>
        <end position="445"/>
    </location>
</feature>
<dbReference type="Bgee" id="ENSGACG00000019408">
    <property type="expression patterns" value="Expressed in intestinal epithelial cell and 7 other cell types or tissues"/>
</dbReference>
<dbReference type="Pfam" id="PF22931">
    <property type="entry name" value="SAM_TNK"/>
    <property type="match status" value="1"/>
</dbReference>
<dbReference type="InterPro" id="IPR001452">
    <property type="entry name" value="SH3_domain"/>
</dbReference>
<feature type="region of interest" description="Disordered" evidence="19">
    <location>
        <begin position="135"/>
        <end position="165"/>
    </location>
</feature>
<dbReference type="InterPro" id="IPR037085">
    <property type="entry name" value="Cdc42-bd-like_dom_sf"/>
</dbReference>
<dbReference type="GeneID" id="120821712"/>
<comment type="similarity">
    <text evidence="16">Belongs to the protein kinase superfamily. Tyr protein kinase family.</text>
</comment>
<evidence type="ECO:0000256" key="2">
    <source>
        <dbReference type="ARBA" id="ARBA00004132"/>
    </source>
</evidence>